<dbReference type="Proteomes" id="UP000294746">
    <property type="component" value="Unassembled WGS sequence"/>
</dbReference>
<evidence type="ECO:0000256" key="1">
    <source>
        <dbReference type="ARBA" id="ARBA00007131"/>
    </source>
</evidence>
<dbReference type="SUPFAM" id="SSF52922">
    <property type="entry name" value="TK C-terminal domain-like"/>
    <property type="match status" value="1"/>
</dbReference>
<evidence type="ECO:0000256" key="8">
    <source>
        <dbReference type="ARBA" id="ARBA00023052"/>
    </source>
</evidence>
<dbReference type="InterPro" id="IPR049557">
    <property type="entry name" value="Transketolase_CS"/>
</dbReference>
<feature type="binding site" evidence="12">
    <location>
        <position position="471"/>
    </location>
    <ligand>
        <name>substrate</name>
    </ligand>
</feature>
<comment type="similarity">
    <text evidence="1 16">Belongs to the transketolase family.</text>
</comment>
<feature type="binding site" evidence="12">
    <location>
        <position position="264"/>
    </location>
    <ligand>
        <name>substrate</name>
    </ligand>
</feature>
<accession>A0A4R2S1T0</accession>
<dbReference type="PANTHER" id="PTHR43522:SF2">
    <property type="entry name" value="TRANSKETOLASE 1-RELATED"/>
    <property type="match status" value="1"/>
</dbReference>
<feature type="binding site" evidence="13">
    <location>
        <position position="69"/>
    </location>
    <ligand>
        <name>thiamine diphosphate</name>
        <dbReference type="ChEBI" id="CHEBI:58937"/>
    </ligand>
</feature>
<dbReference type="EC" id="2.2.1.1" evidence="3 10"/>
<evidence type="ECO:0000259" key="18">
    <source>
        <dbReference type="SMART" id="SM00861"/>
    </source>
</evidence>
<dbReference type="InterPro" id="IPR005475">
    <property type="entry name" value="Transketolase-like_Pyr-bd"/>
</dbReference>
<feature type="binding site" evidence="13">
    <location>
        <position position="188"/>
    </location>
    <ligand>
        <name>thiamine diphosphate</name>
        <dbReference type="ChEBI" id="CHEBI:58937"/>
    </ligand>
</feature>
<keyword evidence="16" id="KW-0106">Calcium</keyword>
<evidence type="ECO:0000256" key="7">
    <source>
        <dbReference type="ARBA" id="ARBA00022842"/>
    </source>
</evidence>
<dbReference type="NCBIfam" id="TIGR00232">
    <property type="entry name" value="tktlase_bact"/>
    <property type="match status" value="1"/>
</dbReference>
<feature type="binding site" evidence="14">
    <location>
        <position position="158"/>
    </location>
    <ligand>
        <name>Mg(2+)</name>
        <dbReference type="ChEBI" id="CHEBI:18420"/>
    </ligand>
</feature>
<keyword evidence="5 16" id="KW-0808">Transferase</keyword>
<dbReference type="InterPro" id="IPR005478">
    <property type="entry name" value="Transketolase_bac-like"/>
</dbReference>
<dbReference type="InterPro" id="IPR009014">
    <property type="entry name" value="Transketo_C/PFOR_II"/>
</dbReference>
<dbReference type="InterPro" id="IPR033247">
    <property type="entry name" value="Transketolase_fam"/>
</dbReference>
<feature type="binding site" evidence="14">
    <location>
        <position position="190"/>
    </location>
    <ligand>
        <name>Mg(2+)</name>
        <dbReference type="ChEBI" id="CHEBI:18420"/>
    </ligand>
</feature>
<keyword evidence="7 14" id="KW-0460">Magnesium</keyword>
<sequence>MTANNIDLHTINTIRLLSIDQIEKANSGHPGLPMGAAPMAYALWNNYLNQDPKDPKWMNRDRFVLSAGHGSALLYSLLHLYGFDVSIEDLKQFRQWGSRTPGHPEVGHTSGVEATTGPLGQGISTAVGMAMAEAHLAARFNQDGYPIMDHFTYVICSDGDLMEGVASEACSMAGHMNLGKLICLYDSNDISLDGELNHAFSEKTLQRFEAYGWQVIRVEDGNDTEAISRAIEEAQADLRRPTMIEVRTVIGYGSPNRAGTSEAHGKPLGKEEIAGTRKSYNWEHEEDFHVPQEVRSHLSETLDRYATKHAEWKELYAKYQSEFPELAKELEAAFSGTLPAGWEQSLPTYQVGDKALATRVASGNALQGLAKAVPILMGGSADLKSSNNTEMKGAGVFHVEDYAGRNVWFGVREHAMGAAMNGLALHGGVKAFGATFLVFSDYLRPAIRLAALSKLPVTYVFTHDSIAVGEDGPTHEPVEQVPSLRLIPGLKVVRPADANETSAAWAYAVSQTEHPVVLALTRQNLPILEGSVGKGKELIEKGAYIVSEAKNGQPEGILIATGSEVSLAIEAQEQLAQEGVHVRVVSMPCRENFDLLSADEKEAILPAKLRARVAIEAAHTMGWHKYTGDQGEVIGIDTFGASAPGNLVMERFGFNVGNVVEKFHQVRSR</sequence>
<feature type="binding site" evidence="14">
    <location>
        <position position="188"/>
    </location>
    <ligand>
        <name>Mg(2+)</name>
        <dbReference type="ChEBI" id="CHEBI:18420"/>
    </ligand>
</feature>
<dbReference type="PROSITE" id="PS00802">
    <property type="entry name" value="TRANSKETOLASE_2"/>
    <property type="match status" value="1"/>
</dbReference>
<feature type="binding site" evidence="12">
    <location>
        <position position="463"/>
    </location>
    <ligand>
        <name>substrate</name>
    </ligand>
</feature>
<evidence type="ECO:0000256" key="9">
    <source>
        <dbReference type="ARBA" id="ARBA00049473"/>
    </source>
</evidence>
<dbReference type="InterPro" id="IPR005474">
    <property type="entry name" value="Transketolase_N"/>
</dbReference>
<feature type="domain" description="Transketolase-like pyrimidine-binding" evidence="18">
    <location>
        <begin position="356"/>
        <end position="527"/>
    </location>
</feature>
<dbReference type="InterPro" id="IPR029061">
    <property type="entry name" value="THDP-binding"/>
</dbReference>
<feature type="binding site" evidence="13">
    <location>
        <position position="264"/>
    </location>
    <ligand>
        <name>thiamine diphosphate</name>
        <dbReference type="ChEBI" id="CHEBI:58937"/>
    </ligand>
</feature>
<protein>
    <recommendedName>
        <fullName evidence="4 10">Transketolase</fullName>
        <ecNumber evidence="3 10">2.2.1.1</ecNumber>
    </recommendedName>
</protein>
<evidence type="ECO:0000256" key="10">
    <source>
        <dbReference type="NCBIfam" id="TIGR00232"/>
    </source>
</evidence>
<dbReference type="EMBL" id="SLXV01000025">
    <property type="protein sequence ID" value="TCP66271.1"/>
    <property type="molecule type" value="Genomic_DNA"/>
</dbReference>
<reference evidence="19 20" key="1">
    <citation type="submission" date="2019-03" db="EMBL/GenBank/DDBJ databases">
        <title>Genomic Encyclopedia of Type Strains, Phase IV (KMG-IV): sequencing the most valuable type-strain genomes for metagenomic binning, comparative biology and taxonomic classification.</title>
        <authorList>
            <person name="Goeker M."/>
        </authorList>
    </citation>
    <scope>NUCLEOTIDE SEQUENCE [LARGE SCALE GENOMIC DNA]</scope>
    <source>
        <strain evidence="19 20">DSM 46831</strain>
    </source>
</reference>
<proteinExistence type="inferred from homology"/>
<dbReference type="GO" id="GO:0006098">
    <property type="term" value="P:pentose-phosphate shunt"/>
    <property type="evidence" value="ECO:0007669"/>
    <property type="project" value="TreeGrafter"/>
</dbReference>
<keyword evidence="6 14" id="KW-0479">Metal-binding</keyword>
<evidence type="ECO:0000256" key="2">
    <source>
        <dbReference type="ARBA" id="ARBA00011738"/>
    </source>
</evidence>
<comment type="caution">
    <text evidence="19">The sequence shown here is derived from an EMBL/GenBank/DDBJ whole genome shotgun (WGS) entry which is preliminary data.</text>
</comment>
<feature type="site" description="Important for catalytic activity" evidence="15">
    <location>
        <position position="29"/>
    </location>
</feature>
<dbReference type="InterPro" id="IPR055152">
    <property type="entry name" value="Transketolase-like_C_2"/>
</dbReference>
<feature type="region of interest" description="Disordered" evidence="17">
    <location>
        <begin position="99"/>
        <end position="118"/>
    </location>
</feature>
<comment type="function">
    <text evidence="16">Catalyzes the transfer of a two-carbon ketol group from a ketose donor to an aldose acceptor, via a covalent intermediate with the cofactor thiamine pyrophosphate.</text>
</comment>
<organism evidence="19 20">
    <name type="scientific">Baia soyae</name>
    <dbReference type="NCBI Taxonomy" id="1544746"/>
    <lineage>
        <taxon>Bacteria</taxon>
        <taxon>Bacillati</taxon>
        <taxon>Bacillota</taxon>
        <taxon>Bacilli</taxon>
        <taxon>Bacillales</taxon>
        <taxon>Thermoactinomycetaceae</taxon>
        <taxon>Baia</taxon>
    </lineage>
</organism>
<dbReference type="Gene3D" id="3.40.50.920">
    <property type="match status" value="1"/>
</dbReference>
<feature type="binding site" evidence="13">
    <location>
        <position position="439"/>
    </location>
    <ligand>
        <name>thiamine diphosphate</name>
        <dbReference type="ChEBI" id="CHEBI:58937"/>
    </ligand>
</feature>
<feature type="binding site" evidence="12">
    <location>
        <position position="522"/>
    </location>
    <ligand>
        <name>substrate</name>
    </ligand>
</feature>
<dbReference type="CDD" id="cd07033">
    <property type="entry name" value="TPP_PYR_DXS_TK_like"/>
    <property type="match status" value="1"/>
</dbReference>
<comment type="cofactor">
    <cofactor evidence="16">
        <name>Mg(2+)</name>
        <dbReference type="ChEBI" id="CHEBI:18420"/>
    </cofactor>
    <cofactor evidence="16">
        <name>Ca(2+)</name>
        <dbReference type="ChEBI" id="CHEBI:29108"/>
    </cofactor>
    <cofactor evidence="16">
        <name>Mn(2+)</name>
        <dbReference type="ChEBI" id="CHEBI:29035"/>
    </cofactor>
    <cofactor evidence="16">
        <name>Co(2+)</name>
        <dbReference type="ChEBI" id="CHEBI:48828"/>
    </cofactor>
    <text evidence="16">Binds 1 Mg(2+) ion per subunit. Can also utilize other divalent metal cations, such as Ca(2+), Mn(2+) and Co(2+).</text>
</comment>
<evidence type="ECO:0000256" key="12">
    <source>
        <dbReference type="PIRSR" id="PIRSR605478-2"/>
    </source>
</evidence>
<dbReference type="Pfam" id="PF00456">
    <property type="entry name" value="Transketolase_N"/>
    <property type="match status" value="1"/>
</dbReference>
<dbReference type="SMART" id="SM00861">
    <property type="entry name" value="Transket_pyr"/>
    <property type="match status" value="1"/>
</dbReference>
<dbReference type="SUPFAM" id="SSF52518">
    <property type="entry name" value="Thiamin diphosphate-binding fold (THDP-binding)"/>
    <property type="match status" value="2"/>
</dbReference>
<evidence type="ECO:0000256" key="15">
    <source>
        <dbReference type="PIRSR" id="PIRSR605478-5"/>
    </source>
</evidence>
<name>A0A4R2S1T0_9BACL</name>
<feature type="binding site" evidence="13">
    <location>
        <begin position="117"/>
        <end position="119"/>
    </location>
    <ligand>
        <name>thiamine diphosphate</name>
        <dbReference type="ChEBI" id="CHEBI:58937"/>
    </ligand>
</feature>
<dbReference type="AlphaFoldDB" id="A0A4R2S1T0"/>
<dbReference type="InterPro" id="IPR020826">
    <property type="entry name" value="Transketolase_BS"/>
</dbReference>
<feature type="binding site" evidence="12">
    <location>
        <position position="475"/>
    </location>
    <ligand>
        <name>substrate</name>
    </ligand>
</feature>
<dbReference type="Gene3D" id="3.40.50.970">
    <property type="match status" value="2"/>
</dbReference>
<evidence type="ECO:0000256" key="14">
    <source>
        <dbReference type="PIRSR" id="PIRSR605478-4"/>
    </source>
</evidence>
<gene>
    <name evidence="19" type="ORF">EDD57_12521</name>
</gene>
<keyword evidence="8 13" id="KW-0786">Thiamine pyrophosphate</keyword>
<dbReference type="FunFam" id="3.40.50.920:FF:000003">
    <property type="entry name" value="Transketolase"/>
    <property type="match status" value="1"/>
</dbReference>
<evidence type="ECO:0000313" key="20">
    <source>
        <dbReference type="Proteomes" id="UP000294746"/>
    </source>
</evidence>
<evidence type="ECO:0000313" key="19">
    <source>
        <dbReference type="EMBL" id="TCP66271.1"/>
    </source>
</evidence>
<feature type="site" description="Important for catalytic activity" evidence="15">
    <location>
        <position position="264"/>
    </location>
</feature>
<feature type="active site" description="Proton donor" evidence="11">
    <location>
        <position position="413"/>
    </location>
</feature>
<dbReference type="Pfam" id="PF22613">
    <property type="entry name" value="Transketolase_C_1"/>
    <property type="match status" value="1"/>
</dbReference>
<feature type="binding site" evidence="12">
    <location>
        <position position="29"/>
    </location>
    <ligand>
        <name>substrate</name>
    </ligand>
</feature>
<dbReference type="Pfam" id="PF02779">
    <property type="entry name" value="Transket_pyr"/>
    <property type="match status" value="1"/>
</dbReference>
<dbReference type="RefSeq" id="WP_131849109.1">
    <property type="nucleotide sequence ID" value="NZ_SLXV01000025.1"/>
</dbReference>
<dbReference type="GO" id="GO:0046872">
    <property type="term" value="F:metal ion binding"/>
    <property type="evidence" value="ECO:0007669"/>
    <property type="project" value="UniProtKB-KW"/>
</dbReference>
<dbReference type="FunFam" id="3.40.50.970:FF:000003">
    <property type="entry name" value="Transketolase"/>
    <property type="match status" value="1"/>
</dbReference>
<keyword evidence="20" id="KW-1185">Reference proteome</keyword>
<feature type="binding site" evidence="12">
    <location>
        <position position="386"/>
    </location>
    <ligand>
        <name>substrate</name>
    </ligand>
</feature>
<dbReference type="GO" id="GO:0005829">
    <property type="term" value="C:cytosol"/>
    <property type="evidence" value="ECO:0007669"/>
    <property type="project" value="TreeGrafter"/>
</dbReference>
<evidence type="ECO:0000256" key="13">
    <source>
        <dbReference type="PIRSR" id="PIRSR605478-3"/>
    </source>
</evidence>
<evidence type="ECO:0000256" key="6">
    <source>
        <dbReference type="ARBA" id="ARBA00022723"/>
    </source>
</evidence>
<comment type="subunit">
    <text evidence="2 16">Homodimer.</text>
</comment>
<dbReference type="PROSITE" id="PS00801">
    <property type="entry name" value="TRANSKETOLASE_1"/>
    <property type="match status" value="1"/>
</dbReference>
<evidence type="ECO:0000256" key="11">
    <source>
        <dbReference type="PIRSR" id="PIRSR605478-1"/>
    </source>
</evidence>
<dbReference type="OrthoDB" id="8732661at2"/>
<evidence type="ECO:0000256" key="3">
    <source>
        <dbReference type="ARBA" id="ARBA00013152"/>
    </source>
</evidence>
<dbReference type="FunFam" id="3.40.50.970:FF:000004">
    <property type="entry name" value="Transketolase"/>
    <property type="match status" value="1"/>
</dbReference>
<feature type="binding site" evidence="12">
    <location>
        <position position="359"/>
    </location>
    <ligand>
        <name>substrate</name>
    </ligand>
</feature>
<dbReference type="PANTHER" id="PTHR43522">
    <property type="entry name" value="TRANSKETOLASE"/>
    <property type="match status" value="1"/>
</dbReference>
<comment type="cofactor">
    <cofactor evidence="14">
        <name>Mg(2+)</name>
        <dbReference type="ChEBI" id="CHEBI:18420"/>
    </cofactor>
    <text evidence="14">Binds 1 Mg(2+) ion per subunit. Can also utilize other divalent metal cations, such as Ca(2+), Mn(2+) and Co(2+).</text>
</comment>
<evidence type="ECO:0000256" key="4">
    <source>
        <dbReference type="ARBA" id="ARBA00016662"/>
    </source>
</evidence>
<comment type="cofactor">
    <cofactor evidence="13">
        <name>thiamine diphosphate</name>
        <dbReference type="ChEBI" id="CHEBI:58937"/>
    </cofactor>
    <text evidence="13">Binds 1 thiamine pyrophosphate per subunit. During the reaction, the substrate forms a covalent intermediate with the cofactor.</text>
</comment>
<evidence type="ECO:0000256" key="17">
    <source>
        <dbReference type="SAM" id="MobiDB-lite"/>
    </source>
</evidence>
<evidence type="ECO:0000256" key="16">
    <source>
        <dbReference type="RuleBase" id="RU004996"/>
    </source>
</evidence>
<dbReference type="GO" id="GO:0004802">
    <property type="term" value="F:transketolase activity"/>
    <property type="evidence" value="ECO:0007669"/>
    <property type="project" value="UniProtKB-UniRule"/>
</dbReference>
<evidence type="ECO:0000256" key="5">
    <source>
        <dbReference type="ARBA" id="ARBA00022679"/>
    </source>
</evidence>
<comment type="catalytic activity">
    <reaction evidence="9 16">
        <text>D-sedoheptulose 7-phosphate + D-glyceraldehyde 3-phosphate = aldehydo-D-ribose 5-phosphate + D-xylulose 5-phosphate</text>
        <dbReference type="Rhea" id="RHEA:10508"/>
        <dbReference type="ChEBI" id="CHEBI:57483"/>
        <dbReference type="ChEBI" id="CHEBI:57737"/>
        <dbReference type="ChEBI" id="CHEBI:58273"/>
        <dbReference type="ChEBI" id="CHEBI:59776"/>
        <dbReference type="EC" id="2.2.1.1"/>
    </reaction>
</comment>
<feature type="binding site" evidence="13">
    <location>
        <position position="159"/>
    </location>
    <ligand>
        <name>thiamine diphosphate</name>
        <dbReference type="ChEBI" id="CHEBI:58937"/>
    </ligand>
</feature>
<dbReference type="CDD" id="cd02012">
    <property type="entry name" value="TPP_TK"/>
    <property type="match status" value="1"/>
</dbReference>